<comment type="caution">
    <text evidence="4">The sequence shown here is derived from an EMBL/GenBank/DDBJ whole genome shotgun (WGS) entry which is preliminary data.</text>
</comment>
<dbReference type="PROSITE" id="PS50801">
    <property type="entry name" value="STAS"/>
    <property type="match status" value="1"/>
</dbReference>
<protein>
    <recommendedName>
        <fullName evidence="2">Anti-sigma factor antagonist</fullName>
    </recommendedName>
</protein>
<accession>A0A9D1AN05</accession>
<dbReference type="CDD" id="cd07043">
    <property type="entry name" value="STAS_anti-anti-sigma_factors"/>
    <property type="match status" value="1"/>
</dbReference>
<reference evidence="4" key="2">
    <citation type="journal article" date="2021" name="PeerJ">
        <title>Extensive microbial diversity within the chicken gut microbiome revealed by metagenomics and culture.</title>
        <authorList>
            <person name="Gilroy R."/>
            <person name="Ravi A."/>
            <person name="Getino M."/>
            <person name="Pursley I."/>
            <person name="Horton D.L."/>
            <person name="Alikhan N.F."/>
            <person name="Baker D."/>
            <person name="Gharbi K."/>
            <person name="Hall N."/>
            <person name="Watson M."/>
            <person name="Adriaenssens E.M."/>
            <person name="Foster-Nyarko E."/>
            <person name="Jarju S."/>
            <person name="Secka A."/>
            <person name="Antonio M."/>
            <person name="Oren A."/>
            <person name="Chaudhuri R.R."/>
            <person name="La Ragione R."/>
            <person name="Hildebrand F."/>
            <person name="Pallen M.J."/>
        </authorList>
    </citation>
    <scope>NUCLEOTIDE SEQUENCE</scope>
    <source>
        <strain evidence="4">ChiSxjej1B13-7958</strain>
    </source>
</reference>
<dbReference type="Pfam" id="PF01740">
    <property type="entry name" value="STAS"/>
    <property type="match status" value="1"/>
</dbReference>
<dbReference type="GO" id="GO:0043856">
    <property type="term" value="F:anti-sigma factor antagonist activity"/>
    <property type="evidence" value="ECO:0007669"/>
    <property type="project" value="InterPro"/>
</dbReference>
<dbReference type="SUPFAM" id="SSF52091">
    <property type="entry name" value="SpoIIaa-like"/>
    <property type="match status" value="1"/>
</dbReference>
<dbReference type="Proteomes" id="UP000824242">
    <property type="component" value="Unassembled WGS sequence"/>
</dbReference>
<organism evidence="4 5">
    <name type="scientific">Candidatus Caccousia avicola</name>
    <dbReference type="NCBI Taxonomy" id="2840721"/>
    <lineage>
        <taxon>Bacteria</taxon>
        <taxon>Bacillati</taxon>
        <taxon>Bacillota</taxon>
        <taxon>Clostridia</taxon>
        <taxon>Eubacteriales</taxon>
        <taxon>Oscillospiraceae</taxon>
        <taxon>Oscillospiraceae incertae sedis</taxon>
        <taxon>Candidatus Caccousia</taxon>
    </lineage>
</organism>
<dbReference type="NCBIfam" id="TIGR00377">
    <property type="entry name" value="ant_ant_sig"/>
    <property type="match status" value="1"/>
</dbReference>
<evidence type="ECO:0000313" key="4">
    <source>
        <dbReference type="EMBL" id="HIR47404.1"/>
    </source>
</evidence>
<dbReference type="InterPro" id="IPR036513">
    <property type="entry name" value="STAS_dom_sf"/>
</dbReference>
<sequence length="99" mass="10798">MTISSTMQENQAVLKIDGRVDTNTSPQLQAAILDAFQRSSHIVLDFQKVPYISSAGLRALLIGQKTANSKRGIMELIHVCPAVMTILQSVGFADILTIR</sequence>
<gene>
    <name evidence="4" type="ORF">IAB89_07060</name>
</gene>
<evidence type="ECO:0000259" key="3">
    <source>
        <dbReference type="PROSITE" id="PS50801"/>
    </source>
</evidence>
<comment type="similarity">
    <text evidence="1 2">Belongs to the anti-sigma-factor antagonist family.</text>
</comment>
<evidence type="ECO:0000256" key="2">
    <source>
        <dbReference type="RuleBase" id="RU003749"/>
    </source>
</evidence>
<dbReference type="InterPro" id="IPR002645">
    <property type="entry name" value="STAS_dom"/>
</dbReference>
<dbReference type="EMBL" id="DVGZ01000073">
    <property type="protein sequence ID" value="HIR47404.1"/>
    <property type="molecule type" value="Genomic_DNA"/>
</dbReference>
<feature type="domain" description="STAS" evidence="3">
    <location>
        <begin position="1"/>
        <end position="99"/>
    </location>
</feature>
<dbReference type="InterPro" id="IPR003658">
    <property type="entry name" value="Anti-sigma_ant"/>
</dbReference>
<name>A0A9D1AN05_9FIRM</name>
<dbReference type="PANTHER" id="PTHR33495">
    <property type="entry name" value="ANTI-SIGMA FACTOR ANTAGONIST TM_1081-RELATED-RELATED"/>
    <property type="match status" value="1"/>
</dbReference>
<reference evidence="4" key="1">
    <citation type="submission" date="2020-10" db="EMBL/GenBank/DDBJ databases">
        <authorList>
            <person name="Gilroy R."/>
        </authorList>
    </citation>
    <scope>NUCLEOTIDE SEQUENCE</scope>
    <source>
        <strain evidence="4">ChiSxjej1B13-7958</strain>
    </source>
</reference>
<dbReference type="AlphaFoldDB" id="A0A9D1AN05"/>
<dbReference type="Gene3D" id="3.30.750.24">
    <property type="entry name" value="STAS domain"/>
    <property type="match status" value="1"/>
</dbReference>
<evidence type="ECO:0000256" key="1">
    <source>
        <dbReference type="ARBA" id="ARBA00009013"/>
    </source>
</evidence>
<proteinExistence type="inferred from homology"/>
<evidence type="ECO:0000313" key="5">
    <source>
        <dbReference type="Proteomes" id="UP000824242"/>
    </source>
</evidence>